<dbReference type="Pfam" id="PF13354">
    <property type="entry name" value="Beta-lactamase2"/>
    <property type="match status" value="1"/>
</dbReference>
<name>A0A497Y8Y4_9SPHI</name>
<evidence type="ECO:0000256" key="1">
    <source>
        <dbReference type="ARBA" id="ARBA00001526"/>
    </source>
</evidence>
<dbReference type="OrthoDB" id="9772863at2"/>
<feature type="signal peptide" evidence="7">
    <location>
        <begin position="1"/>
        <end position="25"/>
    </location>
</feature>
<evidence type="ECO:0000313" key="9">
    <source>
        <dbReference type="EMBL" id="RLJ79655.1"/>
    </source>
</evidence>
<dbReference type="InterPro" id="IPR000871">
    <property type="entry name" value="Beta-lactam_class-A"/>
</dbReference>
<keyword evidence="4 6" id="KW-0378">Hydrolase</keyword>
<evidence type="ECO:0000256" key="7">
    <source>
        <dbReference type="SAM" id="SignalP"/>
    </source>
</evidence>
<evidence type="ECO:0000256" key="2">
    <source>
        <dbReference type="ARBA" id="ARBA00009009"/>
    </source>
</evidence>
<evidence type="ECO:0000256" key="3">
    <source>
        <dbReference type="ARBA" id="ARBA00012865"/>
    </source>
</evidence>
<dbReference type="Proteomes" id="UP000297429">
    <property type="component" value="Unassembled WGS sequence"/>
</dbReference>
<sequence>MKCFKVPNQVWLVLCLLLNSINSLSQQRKQDLKKAIETIAGKHAAKIGFAVADLQNGDTIGFNGIAHYPMQSVYKFHLALAVLKQVDEGKLTLDQQILVKAKDLLPNTWSPLRDKYPQGNVYIPLAEILGYTVSQSDNNGCDILFRLVGGPAKVNQFIHGIGLKDVAIVATEEEMHLDEKVQFKNWSTSFSAVQLLKMFYDKKILSKSSGDFLWDIMVKTVSGPNKIKGLLPKGTIVAHKTGSSGINSAGITTASNDIGIVALPNGKHFAIAVFVSMTKEEEKVTDQIIAECSKATWDYFSK</sequence>
<feature type="chain" id="PRO_5044605811" description="Beta-lactamase" evidence="7">
    <location>
        <begin position="26"/>
        <end position="302"/>
    </location>
</feature>
<evidence type="ECO:0000256" key="6">
    <source>
        <dbReference type="RuleBase" id="RU361140"/>
    </source>
</evidence>
<gene>
    <name evidence="10" type="primary">bla</name>
    <name evidence="9" type="ORF">BCL90_0362</name>
    <name evidence="10" type="ORF">E3V97_10165</name>
</gene>
<dbReference type="GO" id="GO:0008800">
    <property type="term" value="F:beta-lactamase activity"/>
    <property type="evidence" value="ECO:0007669"/>
    <property type="project" value="UniProtKB-UniRule"/>
</dbReference>
<dbReference type="NCBIfam" id="NF033103">
    <property type="entry name" value="bla_class_A"/>
    <property type="match status" value="1"/>
</dbReference>
<evidence type="ECO:0000259" key="8">
    <source>
        <dbReference type="Pfam" id="PF13354"/>
    </source>
</evidence>
<dbReference type="EMBL" id="SOPX01000002">
    <property type="protein sequence ID" value="TFB30981.1"/>
    <property type="molecule type" value="Genomic_DNA"/>
</dbReference>
<reference evidence="9 11" key="1">
    <citation type="submission" date="2018-10" db="EMBL/GenBank/DDBJ databases">
        <title>Genomic Encyclopedia of Archaeal and Bacterial Type Strains, Phase II (KMG-II): from individual species to whole genera.</title>
        <authorList>
            <person name="Goeker M."/>
        </authorList>
    </citation>
    <scope>NUCLEOTIDE SEQUENCE [LARGE SCALE GENOMIC DNA]</scope>
    <source>
        <strain evidence="9 11">DSM 19624</strain>
    </source>
</reference>
<dbReference type="PROSITE" id="PS00146">
    <property type="entry name" value="BETA_LACTAMASE_A"/>
    <property type="match status" value="1"/>
</dbReference>
<evidence type="ECO:0000313" key="10">
    <source>
        <dbReference type="EMBL" id="TFB30981.1"/>
    </source>
</evidence>
<protein>
    <recommendedName>
        <fullName evidence="3 6">Beta-lactamase</fullName>
        <ecNumber evidence="3 6">3.5.2.6</ecNumber>
    </recommendedName>
</protein>
<comment type="catalytic activity">
    <reaction evidence="1 6">
        <text>a beta-lactam + H2O = a substituted beta-amino acid</text>
        <dbReference type="Rhea" id="RHEA:20401"/>
        <dbReference type="ChEBI" id="CHEBI:15377"/>
        <dbReference type="ChEBI" id="CHEBI:35627"/>
        <dbReference type="ChEBI" id="CHEBI:140347"/>
        <dbReference type="EC" id="3.5.2.6"/>
    </reaction>
</comment>
<evidence type="ECO:0000256" key="4">
    <source>
        <dbReference type="ARBA" id="ARBA00022801"/>
    </source>
</evidence>
<dbReference type="PRINTS" id="PR00118">
    <property type="entry name" value="BLACTAMASEA"/>
</dbReference>
<dbReference type="Proteomes" id="UP000273898">
    <property type="component" value="Unassembled WGS sequence"/>
</dbReference>
<dbReference type="InterPro" id="IPR012338">
    <property type="entry name" value="Beta-lactam/transpept-like"/>
</dbReference>
<dbReference type="Gene3D" id="3.40.710.10">
    <property type="entry name" value="DD-peptidase/beta-lactamase superfamily"/>
    <property type="match status" value="1"/>
</dbReference>
<accession>A0A497Y8Y4</accession>
<dbReference type="PANTHER" id="PTHR35333">
    <property type="entry name" value="BETA-LACTAMASE"/>
    <property type="match status" value="1"/>
</dbReference>
<reference evidence="10 12" key="2">
    <citation type="submission" date="2019-03" db="EMBL/GenBank/DDBJ databases">
        <authorList>
            <person name="He R.-H."/>
        </authorList>
    </citation>
    <scope>NUCLEOTIDE SEQUENCE [LARGE SCALE GENOMIC DNA]</scope>
    <source>
        <strain evidence="10 12">DSM 19624</strain>
    </source>
</reference>
<dbReference type="SUPFAM" id="SSF56601">
    <property type="entry name" value="beta-lactamase/transpeptidase-like"/>
    <property type="match status" value="1"/>
</dbReference>
<keyword evidence="12" id="KW-1185">Reference proteome</keyword>
<dbReference type="NCBIfam" id="NF012099">
    <property type="entry name" value="SubclassA2"/>
    <property type="match status" value="1"/>
</dbReference>
<dbReference type="AlphaFoldDB" id="A0A497Y8Y4"/>
<comment type="similarity">
    <text evidence="2 6">Belongs to the class-A beta-lactamase family.</text>
</comment>
<organism evidence="9 11">
    <name type="scientific">Pedobacter alluvionis</name>
    <dbReference type="NCBI Taxonomy" id="475253"/>
    <lineage>
        <taxon>Bacteria</taxon>
        <taxon>Pseudomonadati</taxon>
        <taxon>Bacteroidota</taxon>
        <taxon>Sphingobacteriia</taxon>
        <taxon>Sphingobacteriales</taxon>
        <taxon>Sphingobacteriaceae</taxon>
        <taxon>Pedobacter</taxon>
    </lineage>
</organism>
<keyword evidence="5 6" id="KW-0046">Antibiotic resistance</keyword>
<dbReference type="GO" id="GO:0046677">
    <property type="term" value="P:response to antibiotic"/>
    <property type="evidence" value="ECO:0007669"/>
    <property type="project" value="UniProtKB-UniRule"/>
</dbReference>
<dbReference type="InterPro" id="IPR023650">
    <property type="entry name" value="Beta-lactam_class-A_AS"/>
</dbReference>
<evidence type="ECO:0000313" key="12">
    <source>
        <dbReference type="Proteomes" id="UP000297429"/>
    </source>
</evidence>
<dbReference type="InterPro" id="IPR045155">
    <property type="entry name" value="Beta-lactam_cat"/>
</dbReference>
<keyword evidence="7" id="KW-0732">Signal</keyword>
<feature type="domain" description="Beta-lactamase class A catalytic" evidence="8">
    <location>
        <begin position="48"/>
        <end position="275"/>
    </location>
</feature>
<dbReference type="EC" id="3.5.2.6" evidence="3 6"/>
<dbReference type="PANTHER" id="PTHR35333:SF3">
    <property type="entry name" value="BETA-LACTAMASE-TYPE TRANSPEPTIDASE FOLD CONTAINING PROTEIN"/>
    <property type="match status" value="1"/>
</dbReference>
<proteinExistence type="inferred from homology"/>
<evidence type="ECO:0000256" key="5">
    <source>
        <dbReference type="ARBA" id="ARBA00023251"/>
    </source>
</evidence>
<dbReference type="GO" id="GO:0030655">
    <property type="term" value="P:beta-lactam antibiotic catabolic process"/>
    <property type="evidence" value="ECO:0007669"/>
    <property type="project" value="InterPro"/>
</dbReference>
<evidence type="ECO:0000313" key="11">
    <source>
        <dbReference type="Proteomes" id="UP000273898"/>
    </source>
</evidence>
<comment type="caution">
    <text evidence="9">The sequence shown here is derived from an EMBL/GenBank/DDBJ whole genome shotgun (WGS) entry which is preliminary data.</text>
</comment>
<dbReference type="RefSeq" id="WP_121282234.1">
    <property type="nucleotide sequence ID" value="NZ_RCCK01000010.1"/>
</dbReference>
<dbReference type="EMBL" id="RCCK01000010">
    <property type="protein sequence ID" value="RLJ79655.1"/>
    <property type="molecule type" value="Genomic_DNA"/>
</dbReference>